<dbReference type="InterPro" id="IPR004358">
    <property type="entry name" value="Sig_transdc_His_kin-like_C"/>
</dbReference>
<evidence type="ECO:0000256" key="1">
    <source>
        <dbReference type="ARBA" id="ARBA00000085"/>
    </source>
</evidence>
<evidence type="ECO:0000256" key="12">
    <source>
        <dbReference type="ARBA" id="ARBA00023012"/>
    </source>
</evidence>
<dbReference type="Gene3D" id="6.10.340.10">
    <property type="match status" value="1"/>
</dbReference>
<accession>A4J5S0</accession>
<evidence type="ECO:0000313" key="18">
    <source>
        <dbReference type="Proteomes" id="UP000001556"/>
    </source>
</evidence>
<comment type="subcellular location">
    <subcellularLocation>
        <location evidence="2">Cell membrane</location>
        <topology evidence="2">Multi-pass membrane protein</topology>
    </subcellularLocation>
</comment>
<keyword evidence="11 14" id="KW-1133">Transmembrane helix</keyword>
<evidence type="ECO:0000256" key="2">
    <source>
        <dbReference type="ARBA" id="ARBA00004651"/>
    </source>
</evidence>
<dbReference type="SMART" id="SM00387">
    <property type="entry name" value="HATPase_c"/>
    <property type="match status" value="1"/>
</dbReference>
<dbReference type="STRING" id="349161.Dred_1902"/>
<dbReference type="SUPFAM" id="SSF47384">
    <property type="entry name" value="Homodimeric domain of signal transducing histidine kinase"/>
    <property type="match status" value="1"/>
</dbReference>
<keyword evidence="6" id="KW-0808">Transferase</keyword>
<reference evidence="17 18" key="1">
    <citation type="submission" date="2007-03" db="EMBL/GenBank/DDBJ databases">
        <title>Complete sequence of Desulfotomaculum reducens MI-1.</title>
        <authorList>
            <consortium name="US DOE Joint Genome Institute"/>
            <person name="Copeland A."/>
            <person name="Lucas S."/>
            <person name="Lapidus A."/>
            <person name="Barry K."/>
            <person name="Detter J.C."/>
            <person name="Glavina del Rio T."/>
            <person name="Hammon N."/>
            <person name="Israni S."/>
            <person name="Dalin E."/>
            <person name="Tice H."/>
            <person name="Pitluck S."/>
            <person name="Sims D."/>
            <person name="Brettin T."/>
            <person name="Bruce D."/>
            <person name="Han C."/>
            <person name="Tapia R."/>
            <person name="Schmutz J."/>
            <person name="Larimer F."/>
            <person name="Land M."/>
            <person name="Hauser L."/>
            <person name="Kyrpides N."/>
            <person name="Kim E."/>
            <person name="Tebo B.M."/>
            <person name="Richardson P."/>
        </authorList>
    </citation>
    <scope>NUCLEOTIDE SEQUENCE [LARGE SCALE GENOMIC DNA]</scope>
    <source>
        <strain evidence="17 18">MI-1</strain>
    </source>
</reference>
<dbReference type="Gene3D" id="3.30.565.10">
    <property type="entry name" value="Histidine kinase-like ATPase, C-terminal domain"/>
    <property type="match status" value="1"/>
</dbReference>
<name>A4J5S0_DESRM</name>
<dbReference type="Proteomes" id="UP000001556">
    <property type="component" value="Chromosome"/>
</dbReference>
<dbReference type="CDD" id="cd06225">
    <property type="entry name" value="HAMP"/>
    <property type="match status" value="1"/>
</dbReference>
<dbReference type="InterPro" id="IPR003660">
    <property type="entry name" value="HAMP_dom"/>
</dbReference>
<gene>
    <name evidence="17" type="ordered locus">Dred_1902</name>
</gene>
<dbReference type="GO" id="GO:0000155">
    <property type="term" value="F:phosphorelay sensor kinase activity"/>
    <property type="evidence" value="ECO:0007669"/>
    <property type="project" value="InterPro"/>
</dbReference>
<dbReference type="InterPro" id="IPR050398">
    <property type="entry name" value="HssS/ArlS-like"/>
</dbReference>
<dbReference type="PROSITE" id="PS50109">
    <property type="entry name" value="HIS_KIN"/>
    <property type="match status" value="1"/>
</dbReference>
<feature type="domain" description="Histidine kinase" evidence="15">
    <location>
        <begin position="269"/>
        <end position="485"/>
    </location>
</feature>
<dbReference type="EMBL" id="CP000612">
    <property type="protein sequence ID" value="ABO50423.1"/>
    <property type="molecule type" value="Genomic_DNA"/>
</dbReference>
<evidence type="ECO:0000256" key="4">
    <source>
        <dbReference type="ARBA" id="ARBA00022475"/>
    </source>
</evidence>
<dbReference type="Pfam" id="PF02518">
    <property type="entry name" value="HATPase_c"/>
    <property type="match status" value="1"/>
</dbReference>
<dbReference type="PANTHER" id="PTHR45528:SF1">
    <property type="entry name" value="SENSOR HISTIDINE KINASE CPXA"/>
    <property type="match status" value="1"/>
</dbReference>
<organism evidence="17 18">
    <name type="scientific">Desulforamulus reducens (strain ATCC BAA-1160 / DSM 100696 / MI-1)</name>
    <name type="common">Desulfotomaculum reducens</name>
    <dbReference type="NCBI Taxonomy" id="349161"/>
    <lineage>
        <taxon>Bacteria</taxon>
        <taxon>Bacillati</taxon>
        <taxon>Bacillota</taxon>
        <taxon>Clostridia</taxon>
        <taxon>Eubacteriales</taxon>
        <taxon>Peptococcaceae</taxon>
        <taxon>Desulforamulus</taxon>
    </lineage>
</organism>
<evidence type="ECO:0000256" key="7">
    <source>
        <dbReference type="ARBA" id="ARBA00022692"/>
    </source>
</evidence>
<keyword evidence="13 14" id="KW-0472">Membrane</keyword>
<dbReference type="FunFam" id="3.30.565.10:FF:000006">
    <property type="entry name" value="Sensor histidine kinase WalK"/>
    <property type="match status" value="1"/>
</dbReference>
<evidence type="ECO:0000256" key="8">
    <source>
        <dbReference type="ARBA" id="ARBA00022741"/>
    </source>
</evidence>
<keyword evidence="7 14" id="KW-0812">Transmembrane</keyword>
<keyword evidence="18" id="KW-1185">Reference proteome</keyword>
<dbReference type="EC" id="2.7.13.3" evidence="3"/>
<dbReference type="Pfam" id="PF00672">
    <property type="entry name" value="HAMP"/>
    <property type="match status" value="1"/>
</dbReference>
<dbReference type="PRINTS" id="PR00344">
    <property type="entry name" value="BCTRLSENSOR"/>
</dbReference>
<feature type="domain" description="HAMP" evidence="16">
    <location>
        <begin position="202"/>
        <end position="254"/>
    </location>
</feature>
<dbReference type="PROSITE" id="PS50885">
    <property type="entry name" value="HAMP"/>
    <property type="match status" value="1"/>
</dbReference>
<evidence type="ECO:0000256" key="11">
    <source>
        <dbReference type="ARBA" id="ARBA00022989"/>
    </source>
</evidence>
<dbReference type="InterPro" id="IPR005467">
    <property type="entry name" value="His_kinase_dom"/>
</dbReference>
<feature type="transmembrane region" description="Helical" evidence="14">
    <location>
        <begin position="181"/>
        <end position="201"/>
    </location>
</feature>
<evidence type="ECO:0000256" key="9">
    <source>
        <dbReference type="ARBA" id="ARBA00022777"/>
    </source>
</evidence>
<evidence type="ECO:0000259" key="15">
    <source>
        <dbReference type="PROSITE" id="PS50109"/>
    </source>
</evidence>
<dbReference type="CDD" id="cd00082">
    <property type="entry name" value="HisKA"/>
    <property type="match status" value="1"/>
</dbReference>
<sequence length="493" mass="55105">MIGGSIVKKLWLATSLLVLLAMGASTLTQMWLLKSTYYDQQIEQLLEATRKLAVKIQIDEPMAVAQEMEYLADNLQGATAFLVNRDGQIIYKTRGGWSRGPKHQMGMHGNGYGMYGILTGLNMKDILAGKEIIFKGHHPMFGVDVITVAVPVKKEEIIGEVLVLSTPRQAIDTNIKALQSMSVYSLLFGLVLATLFSWLLSRSLSRPLLKMKDVANAMSRGDYSRSINIKSKDEIGMLADSLNTLSHDLEEKINQLRRIDDTRRDFVAGVSHELRTPLTIIQGNAEALLDGVIEDKDKQRDFLINIYEESLRLKRLSNELLDMRKIETGQVNLYKEKVNASEIFFNVVSRMQHLAKQRGIILNLSVPEQPVILYLDTDRLGQVLINLIDNALRFSRSEVTIELKDFPDKIKVQISDNGPGIPEAERNLVWDKFYKVDKSRSRSAGGTGLGLSIVKQLIELHGGTVCLTSREGEGTTFIFTIPKEQGGKSTGQN</sequence>
<evidence type="ECO:0000259" key="16">
    <source>
        <dbReference type="PROSITE" id="PS50885"/>
    </source>
</evidence>
<keyword evidence="8" id="KW-0547">Nucleotide-binding</keyword>
<evidence type="ECO:0000256" key="10">
    <source>
        <dbReference type="ARBA" id="ARBA00022840"/>
    </source>
</evidence>
<dbReference type="Pfam" id="PF00512">
    <property type="entry name" value="HisKA"/>
    <property type="match status" value="1"/>
</dbReference>
<dbReference type="KEGG" id="drm:Dred_1902"/>
<dbReference type="SMART" id="SM00304">
    <property type="entry name" value="HAMP"/>
    <property type="match status" value="1"/>
</dbReference>
<dbReference type="PANTHER" id="PTHR45528">
    <property type="entry name" value="SENSOR HISTIDINE KINASE CPXA"/>
    <property type="match status" value="1"/>
</dbReference>
<proteinExistence type="predicted"/>
<dbReference type="InterPro" id="IPR036097">
    <property type="entry name" value="HisK_dim/P_sf"/>
</dbReference>
<dbReference type="AlphaFoldDB" id="A4J5S0"/>
<dbReference type="FunFam" id="1.10.287.130:FF:000001">
    <property type="entry name" value="Two-component sensor histidine kinase"/>
    <property type="match status" value="1"/>
</dbReference>
<dbReference type="RefSeq" id="WP_011878235.1">
    <property type="nucleotide sequence ID" value="NC_009253.1"/>
</dbReference>
<dbReference type="OrthoDB" id="112712at2"/>
<dbReference type="Gene3D" id="1.10.287.130">
    <property type="match status" value="1"/>
</dbReference>
<evidence type="ECO:0000256" key="3">
    <source>
        <dbReference type="ARBA" id="ARBA00012438"/>
    </source>
</evidence>
<dbReference type="SUPFAM" id="SSF158472">
    <property type="entry name" value="HAMP domain-like"/>
    <property type="match status" value="1"/>
</dbReference>
<evidence type="ECO:0000256" key="13">
    <source>
        <dbReference type="ARBA" id="ARBA00023136"/>
    </source>
</evidence>
<dbReference type="eggNOG" id="COG2205">
    <property type="taxonomic scope" value="Bacteria"/>
</dbReference>
<keyword evidence="4" id="KW-1003">Cell membrane</keyword>
<dbReference type="GO" id="GO:0005886">
    <property type="term" value="C:plasma membrane"/>
    <property type="evidence" value="ECO:0007669"/>
    <property type="project" value="UniProtKB-SubCell"/>
</dbReference>
<dbReference type="SMART" id="SM00388">
    <property type="entry name" value="HisKA"/>
    <property type="match status" value="1"/>
</dbReference>
<keyword evidence="10" id="KW-0067">ATP-binding</keyword>
<comment type="catalytic activity">
    <reaction evidence="1">
        <text>ATP + protein L-histidine = ADP + protein N-phospho-L-histidine.</text>
        <dbReference type="EC" id="2.7.13.3"/>
    </reaction>
</comment>
<dbReference type="InterPro" id="IPR003661">
    <property type="entry name" value="HisK_dim/P_dom"/>
</dbReference>
<evidence type="ECO:0000256" key="14">
    <source>
        <dbReference type="SAM" id="Phobius"/>
    </source>
</evidence>
<dbReference type="InterPro" id="IPR003594">
    <property type="entry name" value="HATPase_dom"/>
</dbReference>
<dbReference type="SUPFAM" id="SSF55874">
    <property type="entry name" value="ATPase domain of HSP90 chaperone/DNA topoisomerase II/histidine kinase"/>
    <property type="match status" value="1"/>
</dbReference>
<dbReference type="HOGENOM" id="CLU_000445_89_6_9"/>
<evidence type="ECO:0000313" key="17">
    <source>
        <dbReference type="EMBL" id="ABO50423.1"/>
    </source>
</evidence>
<evidence type="ECO:0000256" key="6">
    <source>
        <dbReference type="ARBA" id="ARBA00022679"/>
    </source>
</evidence>
<protein>
    <recommendedName>
        <fullName evidence="3">histidine kinase</fullName>
        <ecNumber evidence="3">2.7.13.3</ecNumber>
    </recommendedName>
</protein>
<dbReference type="GO" id="GO:0005524">
    <property type="term" value="F:ATP binding"/>
    <property type="evidence" value="ECO:0007669"/>
    <property type="project" value="UniProtKB-KW"/>
</dbReference>
<keyword evidence="9 17" id="KW-0418">Kinase</keyword>
<keyword evidence="5" id="KW-0597">Phosphoprotein</keyword>
<keyword evidence="12" id="KW-0902">Two-component regulatory system</keyword>
<dbReference type="InterPro" id="IPR036890">
    <property type="entry name" value="HATPase_C_sf"/>
</dbReference>
<evidence type="ECO:0000256" key="5">
    <source>
        <dbReference type="ARBA" id="ARBA00022553"/>
    </source>
</evidence>